<sequence>MTLVRDIIARLLELQTVFKTVGGAADFSLIEKRRSGTPAAYVMVADEASGENERVTGRILQRLETDIAVVIVTDNLSGARMGQAADDIEGLKAFVRARLIGFEPSDAAEPVSHISGDLIKAHGGAVWFEDRYSVPTYLEEQP</sequence>
<dbReference type="AlphaFoldDB" id="A0A939J960"/>
<dbReference type="EMBL" id="JAFLNF010000005">
    <property type="protein sequence ID" value="MBO0346041.1"/>
    <property type="molecule type" value="Genomic_DNA"/>
</dbReference>
<protein>
    <submittedName>
        <fullName evidence="1">Uncharacterized protein</fullName>
    </submittedName>
</protein>
<comment type="caution">
    <text evidence="1">The sequence shown here is derived from an EMBL/GenBank/DDBJ whole genome shotgun (WGS) entry which is preliminary data.</text>
</comment>
<dbReference type="RefSeq" id="WP_206941196.1">
    <property type="nucleotide sequence ID" value="NZ_JAFLNF010000005.1"/>
</dbReference>
<organism evidence="1 2">
    <name type="scientific">Roseibium limicola</name>
    <dbReference type="NCBI Taxonomy" id="2816037"/>
    <lineage>
        <taxon>Bacteria</taxon>
        <taxon>Pseudomonadati</taxon>
        <taxon>Pseudomonadota</taxon>
        <taxon>Alphaproteobacteria</taxon>
        <taxon>Hyphomicrobiales</taxon>
        <taxon>Stappiaceae</taxon>
        <taxon>Roseibium</taxon>
    </lineage>
</organism>
<dbReference type="Pfam" id="PF23840">
    <property type="entry name" value="Phage_tail_terminator"/>
    <property type="match status" value="1"/>
</dbReference>
<accession>A0A939J960</accession>
<keyword evidence="2" id="KW-1185">Reference proteome</keyword>
<dbReference type="InterPro" id="IPR056912">
    <property type="entry name" value="Phage_JBD30_tail_term-like"/>
</dbReference>
<proteinExistence type="predicted"/>
<dbReference type="Proteomes" id="UP000664779">
    <property type="component" value="Unassembled WGS sequence"/>
</dbReference>
<evidence type="ECO:0000313" key="2">
    <source>
        <dbReference type="Proteomes" id="UP000664779"/>
    </source>
</evidence>
<gene>
    <name evidence="1" type="ORF">J0X15_12480</name>
</gene>
<reference evidence="1" key="1">
    <citation type="submission" date="2021-03" db="EMBL/GenBank/DDBJ databases">
        <title>Roseibium sp. CAU 1637 isolated from Incheon.</title>
        <authorList>
            <person name="Kim W."/>
        </authorList>
    </citation>
    <scope>NUCLEOTIDE SEQUENCE</scope>
    <source>
        <strain evidence="1">CAU 1637</strain>
    </source>
</reference>
<name>A0A939J960_9HYPH</name>
<evidence type="ECO:0000313" key="1">
    <source>
        <dbReference type="EMBL" id="MBO0346041.1"/>
    </source>
</evidence>